<dbReference type="GO" id="GO:0005634">
    <property type="term" value="C:nucleus"/>
    <property type="evidence" value="ECO:0007669"/>
    <property type="project" value="TreeGrafter"/>
</dbReference>
<reference evidence="3" key="2">
    <citation type="submission" date="2025-08" db="UniProtKB">
        <authorList>
            <consortium name="Ensembl"/>
        </authorList>
    </citation>
    <scope>IDENTIFICATION</scope>
</reference>
<evidence type="ECO:0000256" key="1">
    <source>
        <dbReference type="SAM" id="MobiDB-lite"/>
    </source>
</evidence>
<dbReference type="SUPFAM" id="SSF50156">
    <property type="entry name" value="PDZ domain-like"/>
    <property type="match status" value="1"/>
</dbReference>
<reference evidence="3" key="3">
    <citation type="submission" date="2025-09" db="UniProtKB">
        <authorList>
            <consortium name="Ensembl"/>
        </authorList>
    </citation>
    <scope>IDENTIFICATION</scope>
</reference>
<protein>
    <recommendedName>
        <fullName evidence="2">PDZ domain-containing protein</fullName>
    </recommendedName>
</protein>
<proteinExistence type="predicted"/>
<dbReference type="GO" id="GO:0005737">
    <property type="term" value="C:cytoplasm"/>
    <property type="evidence" value="ECO:0007669"/>
    <property type="project" value="TreeGrafter"/>
</dbReference>
<reference evidence="3 4" key="1">
    <citation type="journal article" date="2014" name="Nat. Genet.">
        <title>Whole-genome sequence of a flatfish provides insights into ZW sex chromosome evolution and adaptation to a benthic lifestyle.</title>
        <authorList>
            <person name="Chen S."/>
            <person name="Zhang G."/>
            <person name="Shao C."/>
            <person name="Huang Q."/>
            <person name="Liu G."/>
            <person name="Zhang P."/>
            <person name="Song W."/>
            <person name="An N."/>
            <person name="Chalopin D."/>
            <person name="Volff J.N."/>
            <person name="Hong Y."/>
            <person name="Li Q."/>
            <person name="Sha Z."/>
            <person name="Zhou H."/>
            <person name="Xie M."/>
            <person name="Yu Q."/>
            <person name="Liu Y."/>
            <person name="Xiang H."/>
            <person name="Wang N."/>
            <person name="Wu K."/>
            <person name="Yang C."/>
            <person name="Zhou Q."/>
            <person name="Liao X."/>
            <person name="Yang L."/>
            <person name="Hu Q."/>
            <person name="Zhang J."/>
            <person name="Meng L."/>
            <person name="Jin L."/>
            <person name="Tian Y."/>
            <person name="Lian J."/>
            <person name="Yang J."/>
            <person name="Miao G."/>
            <person name="Liu S."/>
            <person name="Liang Z."/>
            <person name="Yan F."/>
            <person name="Li Y."/>
            <person name="Sun B."/>
            <person name="Zhang H."/>
            <person name="Zhang J."/>
            <person name="Zhu Y."/>
            <person name="Du M."/>
            <person name="Zhao Y."/>
            <person name="Schartl M."/>
            <person name="Tang Q."/>
            <person name="Wang J."/>
        </authorList>
    </citation>
    <scope>NUCLEOTIDE SEQUENCE</scope>
</reference>
<keyword evidence="4" id="KW-1185">Reference proteome</keyword>
<evidence type="ECO:0000313" key="4">
    <source>
        <dbReference type="Proteomes" id="UP000265120"/>
    </source>
</evidence>
<evidence type="ECO:0000259" key="2">
    <source>
        <dbReference type="PROSITE" id="PS50106"/>
    </source>
</evidence>
<name>A0A3P8WRY5_CYNSE</name>
<dbReference type="PANTHER" id="PTHR46900">
    <property type="entry name" value="TYROSINE-PROTEIN PHOSPHATASE NON-RECEPTOR TYPE 13"/>
    <property type="match status" value="1"/>
</dbReference>
<dbReference type="Pfam" id="PF00595">
    <property type="entry name" value="PDZ"/>
    <property type="match status" value="1"/>
</dbReference>
<dbReference type="GO" id="GO:0036312">
    <property type="term" value="F:phosphatidylinositol 3-kinase regulatory subunit binding"/>
    <property type="evidence" value="ECO:0007669"/>
    <property type="project" value="TreeGrafter"/>
</dbReference>
<feature type="domain" description="PDZ" evidence="2">
    <location>
        <begin position="22"/>
        <end position="82"/>
    </location>
</feature>
<dbReference type="AlphaFoldDB" id="A0A3P8WRY5"/>
<accession>A0A3P8WRY5</accession>
<dbReference type="PROSITE" id="PS50106">
    <property type="entry name" value="PDZ"/>
    <property type="match status" value="1"/>
</dbReference>
<dbReference type="Gene3D" id="2.30.42.10">
    <property type="match status" value="1"/>
</dbReference>
<feature type="compositionally biased region" description="Low complexity" evidence="1">
    <location>
        <begin position="93"/>
        <end position="107"/>
    </location>
</feature>
<sequence>MPQGSIVSVQEIYLTLSCPKKTGGIDTMVRHGGIYVKAVLPKGAAHLDGRIQKGDRVLVVNGRSLEGATHQQAVEALRDTGQVRSPPTDSFLPPQTSPSLTMMSSPSAPSPDPLPPPLPLPLNLTMPGSGQEAEDFVPVRLTQKMKLID</sequence>
<dbReference type="GeneTree" id="ENSGT00940000161964"/>
<organism evidence="3 4">
    <name type="scientific">Cynoglossus semilaevis</name>
    <name type="common">Tongue sole</name>
    <dbReference type="NCBI Taxonomy" id="244447"/>
    <lineage>
        <taxon>Eukaryota</taxon>
        <taxon>Metazoa</taxon>
        <taxon>Chordata</taxon>
        <taxon>Craniata</taxon>
        <taxon>Vertebrata</taxon>
        <taxon>Euteleostomi</taxon>
        <taxon>Actinopterygii</taxon>
        <taxon>Neopterygii</taxon>
        <taxon>Teleostei</taxon>
        <taxon>Neoteleostei</taxon>
        <taxon>Acanthomorphata</taxon>
        <taxon>Carangaria</taxon>
        <taxon>Pleuronectiformes</taxon>
        <taxon>Pleuronectoidei</taxon>
        <taxon>Cynoglossidae</taxon>
        <taxon>Cynoglossinae</taxon>
        <taxon>Cynoglossus</taxon>
    </lineage>
</organism>
<dbReference type="PANTHER" id="PTHR46900:SF1">
    <property type="entry name" value="TYROSINE-PROTEIN PHOSPHATASE NON-RECEPTOR TYPE 13"/>
    <property type="match status" value="1"/>
</dbReference>
<feature type="region of interest" description="Disordered" evidence="1">
    <location>
        <begin position="79"/>
        <end position="135"/>
    </location>
</feature>
<dbReference type="InterPro" id="IPR052074">
    <property type="entry name" value="NonRcpt_TyrProt_Phosphatase"/>
</dbReference>
<dbReference type="InterPro" id="IPR036034">
    <property type="entry name" value="PDZ_sf"/>
</dbReference>
<dbReference type="SMART" id="SM00228">
    <property type="entry name" value="PDZ"/>
    <property type="match status" value="1"/>
</dbReference>
<feature type="compositionally biased region" description="Pro residues" evidence="1">
    <location>
        <begin position="108"/>
        <end position="120"/>
    </location>
</feature>
<dbReference type="Proteomes" id="UP000265120">
    <property type="component" value="Chromosome 14"/>
</dbReference>
<dbReference type="InterPro" id="IPR001478">
    <property type="entry name" value="PDZ"/>
</dbReference>
<dbReference type="Ensembl" id="ENSCSET00000029658.1">
    <property type="protein sequence ID" value="ENSCSEP00000029257.1"/>
    <property type="gene ID" value="ENSCSEG00000018738.1"/>
</dbReference>
<dbReference type="GO" id="GO:0004725">
    <property type="term" value="F:protein tyrosine phosphatase activity"/>
    <property type="evidence" value="ECO:0007669"/>
    <property type="project" value="TreeGrafter"/>
</dbReference>
<evidence type="ECO:0000313" key="3">
    <source>
        <dbReference type="Ensembl" id="ENSCSEP00000029257.1"/>
    </source>
</evidence>